<proteinExistence type="predicted"/>
<evidence type="ECO:0000313" key="1">
    <source>
        <dbReference type="EMBL" id="KAK3276910.1"/>
    </source>
</evidence>
<evidence type="ECO:0000313" key="2">
    <source>
        <dbReference type="Proteomes" id="UP001190700"/>
    </source>
</evidence>
<feature type="non-terminal residue" evidence="1">
    <location>
        <position position="338"/>
    </location>
</feature>
<keyword evidence="2" id="KW-1185">Reference proteome</keyword>
<name>A0AAE0GES8_9CHLO</name>
<dbReference type="EMBL" id="LGRX02006318">
    <property type="protein sequence ID" value="KAK3276910.1"/>
    <property type="molecule type" value="Genomic_DNA"/>
</dbReference>
<protein>
    <submittedName>
        <fullName evidence="1">Uncharacterized protein</fullName>
    </submittedName>
</protein>
<dbReference type="AlphaFoldDB" id="A0AAE0GES8"/>
<gene>
    <name evidence="1" type="ORF">CYMTET_15047</name>
</gene>
<accession>A0AAE0GES8</accession>
<reference evidence="1 2" key="1">
    <citation type="journal article" date="2015" name="Genome Biol. Evol.">
        <title>Comparative Genomics of a Bacterivorous Green Alga Reveals Evolutionary Causalities and Consequences of Phago-Mixotrophic Mode of Nutrition.</title>
        <authorList>
            <person name="Burns J.A."/>
            <person name="Paasch A."/>
            <person name="Narechania A."/>
            <person name="Kim E."/>
        </authorList>
    </citation>
    <scope>NUCLEOTIDE SEQUENCE [LARGE SCALE GENOMIC DNA]</scope>
    <source>
        <strain evidence="1 2">PLY_AMNH</strain>
    </source>
</reference>
<sequence>MPATRCSLAQGFMPAAWIVQTRRRTLCGEHILTLSKPALVTQSWCRYPCRQIVYCASKRKPKNAADFGKDYDAIRASLEAEGGWEARFSFSTMLRNISQSTFGSKGRGLYRTVLDFGNSFVPRRDPELLDISEYTDEELAELQRFWCEQGETVSDAEKLVRPVVRVSRAWADLCSRPRSEVGLVMVSERLAFIAQVLLCAPLHAASLAQRCPMACSCCASVTRRRAAARCSRCAEMDRAVAAKVLLWLKDSLPKADVSRMVHLEPNLLCFSRFHLLCVLTVRPNQSATCCAFSRCAPTNQLPPAMCVLTKKEHRTQAEATLSLLHATLPGAPIHLMCQ</sequence>
<comment type="caution">
    <text evidence="1">The sequence shown here is derived from an EMBL/GenBank/DDBJ whole genome shotgun (WGS) entry which is preliminary data.</text>
</comment>
<organism evidence="1 2">
    <name type="scientific">Cymbomonas tetramitiformis</name>
    <dbReference type="NCBI Taxonomy" id="36881"/>
    <lineage>
        <taxon>Eukaryota</taxon>
        <taxon>Viridiplantae</taxon>
        <taxon>Chlorophyta</taxon>
        <taxon>Pyramimonadophyceae</taxon>
        <taxon>Pyramimonadales</taxon>
        <taxon>Pyramimonadaceae</taxon>
        <taxon>Cymbomonas</taxon>
    </lineage>
</organism>
<dbReference type="Proteomes" id="UP001190700">
    <property type="component" value="Unassembled WGS sequence"/>
</dbReference>